<evidence type="ECO:0000313" key="4">
    <source>
        <dbReference type="Proteomes" id="UP000546162"/>
    </source>
</evidence>
<proteinExistence type="predicted"/>
<feature type="compositionally biased region" description="Basic and acidic residues" evidence="1">
    <location>
        <begin position="142"/>
        <end position="177"/>
    </location>
</feature>
<evidence type="ECO:0000313" key="3">
    <source>
        <dbReference type="EMBL" id="MBB4741015.1"/>
    </source>
</evidence>
<gene>
    <name evidence="3" type="ORF">BJY16_004474</name>
</gene>
<dbReference type="Proteomes" id="UP000546162">
    <property type="component" value="Unassembled WGS sequence"/>
</dbReference>
<feature type="signal peptide" evidence="2">
    <location>
        <begin position="1"/>
        <end position="28"/>
    </location>
</feature>
<sequence>MNKAQRFLALTGMGIAAGAMIGMGPAQAAPSTTQASATGGGTTRVSDWDGEYVVGYYRTEWACERAGWTGRRHGAWDAYDCDPVRYGWRGWVFRLVVEEDDWQWDDWRGPWPGDWPYRPDYAGRPFHIRGGGHHGPHGGPWGHHDNDGPKGGDKDWPKGGDKDWPKGGDKDWPKGDGPKGMPDGPKDLKDNPPKGMPPKGPGDKVGWPKP</sequence>
<dbReference type="EMBL" id="JACHNB010000001">
    <property type="protein sequence ID" value="MBB4741015.1"/>
    <property type="molecule type" value="Genomic_DNA"/>
</dbReference>
<protein>
    <submittedName>
        <fullName evidence="3">Uncharacterized protein</fullName>
    </submittedName>
</protein>
<reference evidence="3 4" key="1">
    <citation type="submission" date="2020-08" db="EMBL/GenBank/DDBJ databases">
        <title>Sequencing the genomes of 1000 actinobacteria strains.</title>
        <authorList>
            <person name="Klenk H.-P."/>
        </authorList>
    </citation>
    <scope>NUCLEOTIDE SEQUENCE [LARGE SCALE GENOMIC DNA]</scope>
    <source>
        <strain evidence="3 4">DSM 45809</strain>
    </source>
</reference>
<keyword evidence="2" id="KW-0732">Signal</keyword>
<evidence type="ECO:0000256" key="1">
    <source>
        <dbReference type="SAM" id="MobiDB-lite"/>
    </source>
</evidence>
<evidence type="ECO:0000256" key="2">
    <source>
        <dbReference type="SAM" id="SignalP"/>
    </source>
</evidence>
<name>A0A7W7M8P3_9ACTN</name>
<organism evidence="3 4">
    <name type="scientific">Actinoplanes octamycinicus</name>
    <dbReference type="NCBI Taxonomy" id="135948"/>
    <lineage>
        <taxon>Bacteria</taxon>
        <taxon>Bacillati</taxon>
        <taxon>Actinomycetota</taxon>
        <taxon>Actinomycetes</taxon>
        <taxon>Micromonosporales</taxon>
        <taxon>Micromonosporaceae</taxon>
        <taxon>Actinoplanes</taxon>
    </lineage>
</organism>
<comment type="caution">
    <text evidence="3">The sequence shown here is derived from an EMBL/GenBank/DDBJ whole genome shotgun (WGS) entry which is preliminary data.</text>
</comment>
<feature type="chain" id="PRO_5030928783" evidence="2">
    <location>
        <begin position="29"/>
        <end position="210"/>
    </location>
</feature>
<feature type="region of interest" description="Disordered" evidence="1">
    <location>
        <begin position="128"/>
        <end position="210"/>
    </location>
</feature>
<keyword evidence="4" id="KW-1185">Reference proteome</keyword>
<accession>A0A7W7M8P3</accession>
<dbReference type="RefSeq" id="WP_185041550.1">
    <property type="nucleotide sequence ID" value="NZ_BOMR01000026.1"/>
</dbReference>
<dbReference type="AlphaFoldDB" id="A0A7W7M8P3"/>